<dbReference type="Proteomes" id="UP000193911">
    <property type="component" value="Unassembled WGS sequence"/>
</dbReference>
<evidence type="ECO:0008006" key="3">
    <source>
        <dbReference type="Google" id="ProtNLM"/>
    </source>
</evidence>
<evidence type="ECO:0000313" key="2">
    <source>
        <dbReference type="Proteomes" id="UP000193911"/>
    </source>
</evidence>
<gene>
    <name evidence="1" type="ORF">B2H94_00155</name>
</gene>
<evidence type="ECO:0000313" key="1">
    <source>
        <dbReference type="EMBL" id="OSB17581.1"/>
    </source>
</evidence>
<dbReference type="EMBL" id="MWJJ01000001">
    <property type="protein sequence ID" value="OSB17581.1"/>
    <property type="molecule type" value="Genomic_DNA"/>
</dbReference>
<accession>A0ABD6RQ04</accession>
<sequence length="467" mass="55532">MINDEKYNYDKLVDEITGCLNLKQFLMKKIVLIKELNNRIDINIINNLFNQNIQVEMIDERELYLITETFYKMLLDKEFFSKLNESQRQLKIDLNPELYFTEDEIRKYKNSLWIEEEKHDFKTIIFKNVQFLKEGVYSGVIDFNYILDLREKGFLFYNIDCQRETEKSKWRGMYIEKAKVFSKSIKEISQSMATDEYIPTDIAINVPSNGNEKFHVIEKGDNLYDIVIKIDKDTVLNLIDGNHRTTGGSIARNICKREGKEFILNMGVKIMNLDPYWARHYIFQESKKNPLDETLTKAMEISIENKIAFYMNKGNTSENPLSGRLGRELKDVKYLNKLTTLYIFADSLKYFNLNEYDVIQEDKVKYYLKDYFKYVLSFQRSEMKDIKQSRDKSYALNMNMFRGYIYIASKLMNDGDWKRKLIAVLEKIDYKKGGALEEMNLNKNEISRINIKKFEEYLDKIMEGADR</sequence>
<dbReference type="AlphaFoldDB" id="A0ABD6RQ04"/>
<reference evidence="1 2" key="1">
    <citation type="submission" date="2017-02" db="EMBL/GenBank/DDBJ databases">
        <title>Differentiating clades of botulinum-neurotoxin-producing Clostridia with a simple, multiplex PCR assay.</title>
        <authorList>
            <person name="Williamson C.H.D."/>
            <person name="Vazquez A."/>
            <person name="Hill K."/>
            <person name="Smith T.J."/>
            <person name="Nottingham R."/>
            <person name="Stone N.E."/>
            <person name="Sobek C.J."/>
            <person name="Cocking J.H."/>
            <person name="Fernandez R.A."/>
            <person name="Caballero P.A."/>
            <person name="Leiser O.P."/>
            <person name="Keim P."/>
            <person name="Sahl J.W."/>
        </authorList>
    </citation>
    <scope>NUCLEOTIDE SEQUENCE [LARGE SCALE GENOMIC DNA]</scope>
    <source>
        <strain evidence="1 2">CLS_DGF_0088_06</strain>
    </source>
</reference>
<name>A0ABD6RQ04_CLOSG</name>
<comment type="caution">
    <text evidence="1">The sequence shown here is derived from an EMBL/GenBank/DDBJ whole genome shotgun (WGS) entry which is preliminary data.</text>
</comment>
<protein>
    <recommendedName>
        <fullName evidence="3">DGQHR domain-containing protein</fullName>
    </recommendedName>
</protein>
<organism evidence="1 2">
    <name type="scientific">Clostridium sporogenes</name>
    <dbReference type="NCBI Taxonomy" id="1509"/>
    <lineage>
        <taxon>Bacteria</taxon>
        <taxon>Bacillati</taxon>
        <taxon>Bacillota</taxon>
        <taxon>Clostridia</taxon>
        <taxon>Eubacteriales</taxon>
        <taxon>Clostridiaceae</taxon>
        <taxon>Clostridium</taxon>
    </lineage>
</organism>
<proteinExistence type="predicted"/>
<dbReference type="RefSeq" id="WP_003488307.1">
    <property type="nucleotide sequence ID" value="NZ_CABKNI010000001.1"/>
</dbReference>